<feature type="domain" description="HTH tetR-type" evidence="3">
    <location>
        <begin position="19"/>
        <end position="79"/>
    </location>
</feature>
<dbReference type="PANTHER" id="PTHR30055">
    <property type="entry name" value="HTH-TYPE TRANSCRIPTIONAL REGULATOR RUTR"/>
    <property type="match status" value="1"/>
</dbReference>
<protein>
    <submittedName>
        <fullName evidence="4">TetR/AcrR family transcriptional regulator</fullName>
    </submittedName>
</protein>
<dbReference type="EMBL" id="VCQU01000001">
    <property type="protein sequence ID" value="NMN94476.1"/>
    <property type="molecule type" value="Genomic_DNA"/>
</dbReference>
<dbReference type="SUPFAM" id="SSF46689">
    <property type="entry name" value="Homeodomain-like"/>
    <property type="match status" value="1"/>
</dbReference>
<dbReference type="AlphaFoldDB" id="A0A848K9Z4"/>
<sequence length="197" mass="20859">MSQGLHIAGDEPSERADAARNRRLLLDAAGALVAEQGADAVTMDKVAAKAGVGKGTVFRRFTNRAGLMRALLDHTETQLQQDFMFGPPPLGPGAAPLDRLIAFGCARLALVGVEGEVLRAADASPETRYTHPAHRLCHAHITMLMRAAGVTGDIPLLADVLLASLDASLVMAQLTTPGVDLARVAAAWEDLVRRIVR</sequence>
<evidence type="ECO:0000313" key="5">
    <source>
        <dbReference type="Proteomes" id="UP000535543"/>
    </source>
</evidence>
<dbReference type="Proteomes" id="UP000535543">
    <property type="component" value="Unassembled WGS sequence"/>
</dbReference>
<gene>
    <name evidence="4" type="ORF">FGL95_05415</name>
</gene>
<dbReference type="PRINTS" id="PR00455">
    <property type="entry name" value="HTHTETR"/>
</dbReference>
<dbReference type="Gene3D" id="1.10.357.10">
    <property type="entry name" value="Tetracycline Repressor, domain 2"/>
    <property type="match status" value="1"/>
</dbReference>
<proteinExistence type="predicted"/>
<dbReference type="InterPro" id="IPR050109">
    <property type="entry name" value="HTH-type_TetR-like_transc_reg"/>
</dbReference>
<dbReference type="PROSITE" id="PS50977">
    <property type="entry name" value="HTH_TETR_2"/>
    <property type="match status" value="1"/>
</dbReference>
<reference evidence="4 5" key="1">
    <citation type="submission" date="2019-05" db="EMBL/GenBank/DDBJ databases">
        <authorList>
            <person name="Lee S.D."/>
        </authorList>
    </citation>
    <scope>NUCLEOTIDE SEQUENCE [LARGE SCALE GENOMIC DNA]</scope>
    <source>
        <strain evidence="4 5">YC2-7</strain>
    </source>
</reference>
<name>A0A848K9Z4_9NOCA</name>
<evidence type="ECO:0000313" key="4">
    <source>
        <dbReference type="EMBL" id="NMN94476.1"/>
    </source>
</evidence>
<dbReference type="InterPro" id="IPR009057">
    <property type="entry name" value="Homeodomain-like_sf"/>
</dbReference>
<dbReference type="RefSeq" id="WP_169585265.1">
    <property type="nucleotide sequence ID" value="NZ_VCQU01000001.1"/>
</dbReference>
<keyword evidence="1 2" id="KW-0238">DNA-binding</keyword>
<comment type="caution">
    <text evidence="4">The sequence shown here is derived from an EMBL/GenBank/DDBJ whole genome shotgun (WGS) entry which is preliminary data.</text>
</comment>
<evidence type="ECO:0000256" key="1">
    <source>
        <dbReference type="ARBA" id="ARBA00023125"/>
    </source>
</evidence>
<dbReference type="GO" id="GO:0003700">
    <property type="term" value="F:DNA-binding transcription factor activity"/>
    <property type="evidence" value="ECO:0007669"/>
    <property type="project" value="TreeGrafter"/>
</dbReference>
<evidence type="ECO:0000256" key="2">
    <source>
        <dbReference type="PROSITE-ProRule" id="PRU00335"/>
    </source>
</evidence>
<dbReference type="PANTHER" id="PTHR30055:SF209">
    <property type="entry name" value="POSSIBLE TRANSCRIPTIONAL REGULATORY PROTEIN (PROBABLY TETR-FAMILY)"/>
    <property type="match status" value="1"/>
</dbReference>
<dbReference type="GO" id="GO:0000976">
    <property type="term" value="F:transcription cis-regulatory region binding"/>
    <property type="evidence" value="ECO:0007669"/>
    <property type="project" value="TreeGrafter"/>
</dbReference>
<feature type="DNA-binding region" description="H-T-H motif" evidence="2">
    <location>
        <begin position="42"/>
        <end position="61"/>
    </location>
</feature>
<dbReference type="InterPro" id="IPR001647">
    <property type="entry name" value="HTH_TetR"/>
</dbReference>
<accession>A0A848K9Z4</accession>
<evidence type="ECO:0000259" key="3">
    <source>
        <dbReference type="PROSITE" id="PS50977"/>
    </source>
</evidence>
<keyword evidence="5" id="KW-1185">Reference proteome</keyword>
<dbReference type="Pfam" id="PF00440">
    <property type="entry name" value="TetR_N"/>
    <property type="match status" value="1"/>
</dbReference>
<reference evidence="4 5" key="2">
    <citation type="submission" date="2020-06" db="EMBL/GenBank/DDBJ databases">
        <title>Antribacter stalactiti gen. nov., sp. nov., a new member of the family Nacardiaceae isolated from a cave.</title>
        <authorList>
            <person name="Kim I.S."/>
        </authorList>
    </citation>
    <scope>NUCLEOTIDE SEQUENCE [LARGE SCALE GENOMIC DNA]</scope>
    <source>
        <strain evidence="4 5">YC2-7</strain>
    </source>
</reference>
<organism evidence="4 5">
    <name type="scientific">Antrihabitans stalactiti</name>
    <dbReference type="NCBI Taxonomy" id="2584121"/>
    <lineage>
        <taxon>Bacteria</taxon>
        <taxon>Bacillati</taxon>
        <taxon>Actinomycetota</taxon>
        <taxon>Actinomycetes</taxon>
        <taxon>Mycobacteriales</taxon>
        <taxon>Nocardiaceae</taxon>
        <taxon>Antrihabitans</taxon>
    </lineage>
</organism>